<dbReference type="InterPro" id="IPR000073">
    <property type="entry name" value="AB_hydrolase_1"/>
</dbReference>
<dbReference type="KEGG" id="rdi:CMV14_14415"/>
<gene>
    <name evidence="2" type="ORF">COO09_19210</name>
</gene>
<dbReference type="AlphaFoldDB" id="A0A2A4FT12"/>
<dbReference type="OrthoDB" id="9808398at2"/>
<sequence length="284" mass="30557">MTSFRVERFETPDGLTLVADVGGPEGAPSVVLLHGGGQTRHSWAGTMGQLVDQGYRVINVDARGHGDSDWAPDGEYRFTTQAGDLMAILAKVGRPVALVGASMGGATSFYAVGSHAEPIADALVLVDIVPRPAEGGARRIHAFMNANPDGFASVEEAADAVSAYYPERPRPKDVSGLRKNLRLRDGRYYWHWDPRILEMTQQAEPPHFSDELIRVAPCVTLPTLLVRGGKSDVVDDAGVAEMLRLVPHTEIFDVAGAGHMVAGDRNDPFSAGMIAFLGRHIPPR</sequence>
<dbReference type="InterPro" id="IPR050228">
    <property type="entry name" value="Carboxylesterase_BioH"/>
</dbReference>
<dbReference type="Proteomes" id="UP000218934">
    <property type="component" value="Unassembled WGS sequence"/>
</dbReference>
<accession>A0A2A4FT12</accession>
<dbReference type="RefSeq" id="WP_066967357.1">
    <property type="nucleotide sequence ID" value="NZ_CP023449.1"/>
</dbReference>
<dbReference type="InterPro" id="IPR029058">
    <property type="entry name" value="AB_hydrolase_fold"/>
</dbReference>
<dbReference type="GO" id="GO:0016787">
    <property type="term" value="F:hydrolase activity"/>
    <property type="evidence" value="ECO:0007669"/>
    <property type="project" value="UniProtKB-KW"/>
</dbReference>
<dbReference type="EMBL" id="NWUF01000025">
    <property type="protein sequence ID" value="PCE40588.1"/>
    <property type="molecule type" value="Genomic_DNA"/>
</dbReference>
<reference evidence="2 3" key="1">
    <citation type="submission" date="2017-09" db="EMBL/GenBank/DDBJ databases">
        <title>The Catabolism of 3,6-Dichlorosalicylic acid is Initiated by the Cytochrome P450 Monooxygenase DsmABC in Rhizorhabdus dicambivorans Ndbn-20.</title>
        <authorList>
            <person name="Na L."/>
        </authorList>
    </citation>
    <scope>NUCLEOTIDE SEQUENCE [LARGE SCALE GENOMIC DNA]</scope>
    <source>
        <strain evidence="2 3">Ndbn-20m</strain>
    </source>
</reference>
<organism evidence="2 3">
    <name type="scientific">Rhizorhabdus dicambivorans</name>
    <dbReference type="NCBI Taxonomy" id="1850238"/>
    <lineage>
        <taxon>Bacteria</taxon>
        <taxon>Pseudomonadati</taxon>
        <taxon>Pseudomonadota</taxon>
        <taxon>Alphaproteobacteria</taxon>
        <taxon>Sphingomonadales</taxon>
        <taxon>Sphingomonadaceae</taxon>
        <taxon>Rhizorhabdus</taxon>
    </lineage>
</organism>
<protein>
    <submittedName>
        <fullName evidence="2">Alpha/beta hydrolase</fullName>
    </submittedName>
</protein>
<dbReference type="SUPFAM" id="SSF53474">
    <property type="entry name" value="alpha/beta-Hydrolases"/>
    <property type="match status" value="1"/>
</dbReference>
<keyword evidence="2" id="KW-0378">Hydrolase</keyword>
<dbReference type="Gene3D" id="3.40.50.1820">
    <property type="entry name" value="alpha/beta hydrolase"/>
    <property type="match status" value="1"/>
</dbReference>
<name>A0A2A4FT12_9SPHN</name>
<dbReference type="PANTHER" id="PTHR43194:SF2">
    <property type="entry name" value="PEROXISOMAL MEMBRANE PROTEIN LPX1"/>
    <property type="match status" value="1"/>
</dbReference>
<dbReference type="PRINTS" id="PR00111">
    <property type="entry name" value="ABHYDROLASE"/>
</dbReference>
<dbReference type="Pfam" id="PF00561">
    <property type="entry name" value="Abhydrolase_1"/>
    <property type="match status" value="1"/>
</dbReference>
<feature type="domain" description="AB hydrolase-1" evidence="1">
    <location>
        <begin position="28"/>
        <end position="261"/>
    </location>
</feature>
<evidence type="ECO:0000313" key="2">
    <source>
        <dbReference type="EMBL" id="PCE40588.1"/>
    </source>
</evidence>
<comment type="caution">
    <text evidence="2">The sequence shown here is derived from an EMBL/GenBank/DDBJ whole genome shotgun (WGS) entry which is preliminary data.</text>
</comment>
<proteinExistence type="predicted"/>
<keyword evidence="3" id="KW-1185">Reference proteome</keyword>
<evidence type="ECO:0000259" key="1">
    <source>
        <dbReference type="Pfam" id="PF00561"/>
    </source>
</evidence>
<dbReference type="PANTHER" id="PTHR43194">
    <property type="entry name" value="HYDROLASE ALPHA/BETA FOLD FAMILY"/>
    <property type="match status" value="1"/>
</dbReference>
<evidence type="ECO:0000313" key="3">
    <source>
        <dbReference type="Proteomes" id="UP000218934"/>
    </source>
</evidence>